<dbReference type="OrthoDB" id="8198236at2"/>
<keyword evidence="3" id="KW-1185">Reference proteome</keyword>
<dbReference type="GO" id="GO:0008237">
    <property type="term" value="F:metallopeptidase activity"/>
    <property type="evidence" value="ECO:0007669"/>
    <property type="project" value="InterPro"/>
</dbReference>
<feature type="chain" id="PRO_5030106258" description="Matrixin family metalloprotease" evidence="1">
    <location>
        <begin position="20"/>
        <end position="757"/>
    </location>
</feature>
<sequence>MVTSIAVLATLWAAGCGFAEDGAPGEGESTRTARVGAAAAGSSTGCRGDALYQISVDGERGRTVEVGDLLSDEVFAQSGPQNFEPFVRDLPVCIVIRDSSDITINIEDIVGDNIFVWALGQTDVSNLKGGRAPWSAGRRASSDTRFALRLPVEIVVENSSDINVNIEDVFGDNIVAWTRGDALVSNLRGGMLPHSKSDALQDSRLDLEVPVDIDVRRSEGVVVDIEDVVGDVIFSWSEGDADLSNLRGAAGPTRAGHRPRGAQASIAVPVDIDVRRSEQVVLDIEDIFGDVDVVSSDESLNVSNLRGRRRAAGDRSVAVHLPVDIRIDDSRGVTVDIEDIFGDNDILLLDGPTEERQVRVEVPVGISVHRSNDVQVAIAEILSNNRFVLSEGTDEVELDSPGRYERPGGELVLRPQVERDVTRSSAVDISIEKLFVGNTAGGPVQVTTSAAPAPTYLGAQPAQSGGFDIVIAPGARLVADPQALAAVERAAQQWEDMIDEPITVTIDVKMSDWLPHWAIAQAHSPQSEVSYDLVRTALFNDANDEVQETSGFDDAVTTRLPSRLQATLPSGVQMTDKVTLTAANAKALGFEDPNAGEADAAIVLNANVAFDVDNSDGVTAGTTDLETAAAHEIGHALGFVSAVDAINRGETAVSPSTLDLYRFEAGGANDPSTIDEFGDFPRFFVPGRDANFDAIDQHYAMSTGADGHQARHWKAPRRGQAAIGIMGPHLDADRVITVSCADMRALDLIGYEVDGCR</sequence>
<dbReference type="EMBL" id="CP041186">
    <property type="protein sequence ID" value="QDG50580.1"/>
    <property type="molecule type" value="Genomic_DNA"/>
</dbReference>
<keyword evidence="1" id="KW-0732">Signal</keyword>
<feature type="signal peptide" evidence="1">
    <location>
        <begin position="1"/>
        <end position="19"/>
    </location>
</feature>
<organism evidence="2 3">
    <name type="scientific">Persicimonas caeni</name>
    <dbReference type="NCBI Taxonomy" id="2292766"/>
    <lineage>
        <taxon>Bacteria</taxon>
        <taxon>Deltaproteobacteria</taxon>
        <taxon>Bradymonadales</taxon>
        <taxon>Bradymonadaceae</taxon>
        <taxon>Persicimonas</taxon>
    </lineage>
</organism>
<dbReference type="SUPFAM" id="SSF55486">
    <property type="entry name" value="Metalloproteases ('zincins'), catalytic domain"/>
    <property type="match status" value="1"/>
</dbReference>
<dbReference type="NCBIfam" id="NF038122">
    <property type="entry name" value="metallo_LGF"/>
    <property type="match status" value="1"/>
</dbReference>
<accession>A0A5B8Y2F8</accession>
<gene>
    <name evidence="2" type="ORF">FIV42_07480</name>
</gene>
<reference evidence="2 3" key="1">
    <citation type="submission" date="2019-06" db="EMBL/GenBank/DDBJ databases">
        <title>Persicimonas caeni gen. nov., sp. nov., a predatory bacterium isolated from solar saltern.</title>
        <authorList>
            <person name="Wang S."/>
        </authorList>
    </citation>
    <scope>NUCLEOTIDE SEQUENCE [LARGE SCALE GENOMIC DNA]</scope>
    <source>
        <strain evidence="2 3">YN101</strain>
    </source>
</reference>
<accession>A0A4Y6PQR4</accession>
<dbReference type="RefSeq" id="WP_141197072.1">
    <property type="nucleotide sequence ID" value="NZ_CP041186.1"/>
</dbReference>
<evidence type="ECO:0000313" key="2">
    <source>
        <dbReference type="EMBL" id="QDG50580.1"/>
    </source>
</evidence>
<evidence type="ECO:0008006" key="4">
    <source>
        <dbReference type="Google" id="ProtNLM"/>
    </source>
</evidence>
<evidence type="ECO:0000256" key="1">
    <source>
        <dbReference type="SAM" id="SignalP"/>
    </source>
</evidence>
<proteinExistence type="predicted"/>
<name>A0A4Y6PQR4_PERCE</name>
<dbReference type="AlphaFoldDB" id="A0A4Y6PQR4"/>
<dbReference type="Gene3D" id="3.40.390.10">
    <property type="entry name" value="Collagenase (Catalytic Domain)"/>
    <property type="match status" value="1"/>
</dbReference>
<evidence type="ECO:0000313" key="3">
    <source>
        <dbReference type="Proteomes" id="UP000315995"/>
    </source>
</evidence>
<dbReference type="Proteomes" id="UP000315995">
    <property type="component" value="Chromosome"/>
</dbReference>
<protein>
    <recommendedName>
        <fullName evidence="4">Matrixin family metalloprotease</fullName>
    </recommendedName>
</protein>
<dbReference type="InterPro" id="IPR024079">
    <property type="entry name" value="MetalloPept_cat_dom_sf"/>
</dbReference>